<dbReference type="RefSeq" id="WP_006822351.1">
    <property type="nucleotide sequence ID" value="NZ_CP004350.1"/>
</dbReference>
<accession>A0ABM5PNE4</accession>
<dbReference type="Pfam" id="PF18395">
    <property type="entry name" value="Cas3_C"/>
    <property type="match status" value="1"/>
</dbReference>
<evidence type="ECO:0000256" key="8">
    <source>
        <dbReference type="ARBA" id="ARBA00022840"/>
    </source>
</evidence>
<dbReference type="Pfam" id="PF22590">
    <property type="entry name" value="Cas3-like_C_2"/>
    <property type="match status" value="1"/>
</dbReference>
<feature type="domain" description="HD Cas3-type" evidence="10">
    <location>
        <begin position="47"/>
        <end position="252"/>
    </location>
</feature>
<evidence type="ECO:0000256" key="2">
    <source>
        <dbReference type="ARBA" id="ARBA00009046"/>
    </source>
</evidence>
<dbReference type="InterPro" id="IPR050547">
    <property type="entry name" value="DEAD_box_RNA_helicases"/>
</dbReference>
<dbReference type="PANTHER" id="PTHR47963">
    <property type="entry name" value="DEAD-BOX ATP-DEPENDENT RNA HELICASE 47, MITOCHONDRIAL"/>
    <property type="match status" value="1"/>
</dbReference>
<dbReference type="Pfam" id="PF18019">
    <property type="entry name" value="Cas3_HD"/>
    <property type="match status" value="1"/>
</dbReference>
<dbReference type="InterPro" id="IPR001650">
    <property type="entry name" value="Helicase_C-like"/>
</dbReference>
<dbReference type="Proteomes" id="UP000019226">
    <property type="component" value="Chromosome"/>
</dbReference>
<dbReference type="PANTHER" id="PTHR47963:SF9">
    <property type="entry name" value="CRISPR-ASSOCIATED ENDONUCLEASE_HELICASE CAS3"/>
    <property type="match status" value="1"/>
</dbReference>
<keyword evidence="12" id="KW-1185">Reference proteome</keyword>
<dbReference type="InterPro" id="IPR014001">
    <property type="entry name" value="Helicase_ATP-bd"/>
</dbReference>
<proteinExistence type="inferred from homology"/>
<dbReference type="SUPFAM" id="SSF52540">
    <property type="entry name" value="P-loop containing nucleoside triphosphate hydrolases"/>
    <property type="match status" value="1"/>
</dbReference>
<dbReference type="InterPro" id="IPR038257">
    <property type="entry name" value="CRISPR-assoc_Cas3_HD_sf"/>
</dbReference>
<dbReference type="CDD" id="cd09641">
    <property type="entry name" value="Cas3''_I"/>
    <property type="match status" value="1"/>
</dbReference>
<dbReference type="PROSITE" id="PS51643">
    <property type="entry name" value="HD_CAS3"/>
    <property type="match status" value="1"/>
</dbReference>
<keyword evidence="9" id="KW-0051">Antiviral defense</keyword>
<dbReference type="NCBIfam" id="TIGR01596">
    <property type="entry name" value="cas3_HD"/>
    <property type="match status" value="1"/>
</dbReference>
<comment type="similarity">
    <text evidence="1">In the N-terminal section; belongs to the CRISPR-associated nuclease Cas3-HD family.</text>
</comment>
<dbReference type="Pfam" id="PF00270">
    <property type="entry name" value="DEAD"/>
    <property type="match status" value="1"/>
</dbReference>
<dbReference type="Gene3D" id="3.40.50.300">
    <property type="entry name" value="P-loop containing nucleotide triphosphate hydrolases"/>
    <property type="match status" value="2"/>
</dbReference>
<evidence type="ECO:0000256" key="3">
    <source>
        <dbReference type="ARBA" id="ARBA00022722"/>
    </source>
</evidence>
<name>A0ABM5PNE4_9CORY</name>
<dbReference type="InterPro" id="IPR027417">
    <property type="entry name" value="P-loop_NTPase"/>
</dbReference>
<evidence type="ECO:0000256" key="4">
    <source>
        <dbReference type="ARBA" id="ARBA00022723"/>
    </source>
</evidence>
<evidence type="ECO:0000256" key="7">
    <source>
        <dbReference type="ARBA" id="ARBA00022806"/>
    </source>
</evidence>
<dbReference type="SMART" id="SM00487">
    <property type="entry name" value="DEXDc"/>
    <property type="match status" value="1"/>
</dbReference>
<dbReference type="SMART" id="SM00382">
    <property type="entry name" value="AAA"/>
    <property type="match status" value="1"/>
</dbReference>
<dbReference type="GeneID" id="82877076"/>
<sequence>MKWGQVGYRNVQGSGLPEATFEFAKSTDGWVRSLSAQAQALWAKSGDGINSLSLPQHLVDSACAAALIADRWISKPMMSLLSESLGLSPDEVRIFYIWLAATHDMGKATVSFQEQLENSEYQYLVDAVIAAGLPMEKSVAETQIERFPHSIASAIILQQWLLEQGCKKPLSNSIASVSGAHHGIADEAINEETLNIFNAFDARWRRVHNELLEGIAEMTGIVPVLENLKKLRRIDSGVLQTLTGLVVMADWIASNVDAFALGGGTQVERVSNADKHVQLTGPWAPAAREWNDIDAEFQQLFSWPSSFKARTVQRVLVEQVKVLKKPSIIILEAETGAGKTEAGLAAAQIIGENTGAQGIFFATPTMATADGLFARTRLWASNSAPSNDAVSLNLAHSKNSLSEDFQDLRFKEIGRDTDEFGNVVARQWFSGRNRGLLSNLVVGTIDQVLMMSLKKRYSMLRHVGIVGKIVIFDEIHSYDVYTSEYIRTTIEWLSSYGVTVIVMTATLPPERRNELIEAYTDAEIPTEFDNAYPLFSIGTDEAVKQIPINPPPTDAVLSLELLGEDEFLTNVEALVGEGGCLLIICNTIARAQSAFRELRERFQDPDEVVLHHSGFIAWERMAKEAKLRKELGPDSHISSGRPSRRIVVATQVAEQSLDIDADALITDFAPMDLLVQRIGRVHRHRRPDSDRPERLREPKVFLRGVEVQPPDLEFESGTAAVYDTKVLISTYRELMDGQGGLRNFRRPDDTAPFVRATYSPGQLVPKGWEVVWNEAVAESNAKKSSALKRSQNFRIPSPWSAKHLKELFDLGIKDSEEAGLAQVRDIEPTIEVIPIVVLENGYRLWGENEQIVDPNEDLDYQTARKLAASTVRLPGRITKFESDFLAVIDALEIGTPISWNKHYLLKGSVALCLEEVGETTLGRHSVRYSSDLGIEILNEGNQ</sequence>
<evidence type="ECO:0000256" key="5">
    <source>
        <dbReference type="ARBA" id="ARBA00022741"/>
    </source>
</evidence>
<evidence type="ECO:0000259" key="10">
    <source>
        <dbReference type="PROSITE" id="PS51643"/>
    </source>
</evidence>
<dbReference type="Gene3D" id="1.10.3210.30">
    <property type="match status" value="1"/>
</dbReference>
<organism evidence="11 12">
    <name type="scientific">Corynebacterium casei LMG S-19264</name>
    <dbReference type="NCBI Taxonomy" id="1285583"/>
    <lineage>
        <taxon>Bacteria</taxon>
        <taxon>Bacillati</taxon>
        <taxon>Actinomycetota</taxon>
        <taxon>Actinomycetes</taxon>
        <taxon>Mycobacteriales</taxon>
        <taxon>Corynebacteriaceae</taxon>
        <taxon>Corynebacterium</taxon>
    </lineage>
</organism>
<dbReference type="InterPro" id="IPR003593">
    <property type="entry name" value="AAA+_ATPase"/>
</dbReference>
<evidence type="ECO:0000313" key="11">
    <source>
        <dbReference type="EMBL" id="AHI19487.1"/>
    </source>
</evidence>
<dbReference type="CDD" id="cd17930">
    <property type="entry name" value="DEXHc_cas3"/>
    <property type="match status" value="1"/>
</dbReference>
<keyword evidence="5" id="KW-0547">Nucleotide-binding</keyword>
<evidence type="ECO:0000256" key="9">
    <source>
        <dbReference type="ARBA" id="ARBA00023118"/>
    </source>
</evidence>
<dbReference type="InterPro" id="IPR041372">
    <property type="entry name" value="Cas3_C"/>
</dbReference>
<reference evidence="12" key="1">
    <citation type="submission" date="2013-02" db="EMBL/GenBank/DDBJ databases">
        <title>The complete genome sequence of Corynebacterium casei LMG S-19264 (=DSM 44701).</title>
        <authorList>
            <person name="Ruckert C."/>
            <person name="Albersmeier A."/>
            <person name="Kalinowski J."/>
        </authorList>
    </citation>
    <scope>NUCLEOTIDE SEQUENCE [LARGE SCALE GENOMIC DNA]</scope>
    <source>
        <strain evidence="12">LMG S-19264</strain>
    </source>
</reference>
<protein>
    <submittedName>
        <fullName evidence="11">CRISPR-associated protein</fullName>
    </submittedName>
</protein>
<dbReference type="NCBIfam" id="TIGR01587">
    <property type="entry name" value="cas3_core"/>
    <property type="match status" value="1"/>
</dbReference>
<gene>
    <name evidence="11" type="ORF">CCASEI_04545</name>
</gene>
<dbReference type="SMART" id="SM00490">
    <property type="entry name" value="HELICc"/>
    <property type="match status" value="1"/>
</dbReference>
<keyword evidence="6" id="KW-0378">Hydrolase</keyword>
<dbReference type="InterPro" id="IPR006483">
    <property type="entry name" value="CRISPR-assoc_Cas3_HD"/>
</dbReference>
<keyword evidence="8" id="KW-0067">ATP-binding</keyword>
<dbReference type="InterPro" id="IPR011545">
    <property type="entry name" value="DEAD/DEAH_box_helicase_dom"/>
</dbReference>
<keyword evidence="3" id="KW-0540">Nuclease</keyword>
<dbReference type="InterPro" id="IPR006474">
    <property type="entry name" value="Helicase_Cas3_CRISPR-ass_core"/>
</dbReference>
<dbReference type="InterPro" id="IPR054712">
    <property type="entry name" value="Cas3-like_dom"/>
</dbReference>
<dbReference type="EMBL" id="CP004350">
    <property type="protein sequence ID" value="AHI19487.1"/>
    <property type="molecule type" value="Genomic_DNA"/>
</dbReference>
<evidence type="ECO:0000256" key="1">
    <source>
        <dbReference type="ARBA" id="ARBA00006847"/>
    </source>
</evidence>
<comment type="similarity">
    <text evidence="2">In the central section; belongs to the CRISPR-associated helicase Cas3 family.</text>
</comment>
<keyword evidence="7" id="KW-0347">Helicase</keyword>
<keyword evidence="4" id="KW-0479">Metal-binding</keyword>
<evidence type="ECO:0000256" key="6">
    <source>
        <dbReference type="ARBA" id="ARBA00022801"/>
    </source>
</evidence>
<evidence type="ECO:0000313" key="12">
    <source>
        <dbReference type="Proteomes" id="UP000019226"/>
    </source>
</evidence>